<feature type="region of interest" description="Disordered" evidence="1">
    <location>
        <begin position="110"/>
        <end position="135"/>
    </location>
</feature>
<evidence type="ECO:0000313" key="2">
    <source>
        <dbReference type="EMBL" id="OIW35619.1"/>
    </source>
</evidence>
<reference evidence="2 3" key="1">
    <citation type="submission" date="2016-10" db="EMBL/GenBank/DDBJ databases">
        <title>Draft genome sequence of Coniochaeta ligniaria NRRL30616, a lignocellulolytic fungus for bioabatement of inhibitors in plant biomass hydrolysates.</title>
        <authorList>
            <consortium name="DOE Joint Genome Institute"/>
            <person name="Jimenez D.J."/>
            <person name="Hector R.E."/>
            <person name="Riley R."/>
            <person name="Sun H."/>
            <person name="Grigoriev I.V."/>
            <person name="Van Elsas J.D."/>
            <person name="Nichols N.N."/>
        </authorList>
    </citation>
    <scope>NUCLEOTIDE SEQUENCE [LARGE SCALE GENOMIC DNA]</scope>
    <source>
        <strain evidence="2 3">NRRL 30616</strain>
    </source>
</reference>
<evidence type="ECO:0000313" key="3">
    <source>
        <dbReference type="Proteomes" id="UP000182658"/>
    </source>
</evidence>
<dbReference type="Proteomes" id="UP000182658">
    <property type="component" value="Unassembled WGS sequence"/>
</dbReference>
<name>A0A1J7J8E7_9PEZI</name>
<keyword evidence="3" id="KW-1185">Reference proteome</keyword>
<dbReference type="InParanoid" id="A0A1J7J8E7"/>
<dbReference type="AlphaFoldDB" id="A0A1J7J8E7"/>
<sequence length="189" mass="20579">MRNPTTGVLQGGGVLQYPAGDVLQIPRAVAGFPVQHETAGVGTVCSLWSLPTEASHCNGSSSVELTKEFFACVIAVNTNRFISRKHTGFSEISTLTGMRQALEFNYAADRQPSRKETVGDHRGREEHTGTASRARPKDLAGTTWVCTYMYAVCDRFGDRVPEAGVECHCIPTALTPSTRAIQDYIIRSE</sequence>
<organism evidence="2 3">
    <name type="scientific">Coniochaeta ligniaria NRRL 30616</name>
    <dbReference type="NCBI Taxonomy" id="1408157"/>
    <lineage>
        <taxon>Eukaryota</taxon>
        <taxon>Fungi</taxon>
        <taxon>Dikarya</taxon>
        <taxon>Ascomycota</taxon>
        <taxon>Pezizomycotina</taxon>
        <taxon>Sordariomycetes</taxon>
        <taxon>Sordariomycetidae</taxon>
        <taxon>Coniochaetales</taxon>
        <taxon>Coniochaetaceae</taxon>
        <taxon>Coniochaeta</taxon>
    </lineage>
</organism>
<feature type="compositionally biased region" description="Basic and acidic residues" evidence="1">
    <location>
        <begin position="111"/>
        <end position="128"/>
    </location>
</feature>
<accession>A0A1J7J8E7</accession>
<evidence type="ECO:0000256" key="1">
    <source>
        <dbReference type="SAM" id="MobiDB-lite"/>
    </source>
</evidence>
<proteinExistence type="predicted"/>
<gene>
    <name evidence="2" type="ORF">CONLIGDRAFT_64940</name>
</gene>
<protein>
    <submittedName>
        <fullName evidence="2">Uncharacterized protein</fullName>
    </submittedName>
</protein>
<dbReference type="EMBL" id="KV875093">
    <property type="protein sequence ID" value="OIW35619.1"/>
    <property type="molecule type" value="Genomic_DNA"/>
</dbReference>